<keyword evidence="2" id="KW-0560">Oxidoreductase</keyword>
<evidence type="ECO:0000256" key="1">
    <source>
        <dbReference type="ARBA" id="ARBA00006484"/>
    </source>
</evidence>
<name>A0AAN6RJL8_9PLEO</name>
<evidence type="ECO:0000313" key="3">
    <source>
        <dbReference type="EMBL" id="KAK3214147.1"/>
    </source>
</evidence>
<sequence length="259" mass="27469">MPTPVWFITAAGSGFGHALALEALSHSHRVIATSRSLSKLSPLASKGALTLALDVTAPLSTIEAAVKKAVDTYGPITHLVNAAGYCLVGAVEETSPEEDLATFNTNVLGTLNVTKVVLPYYSTKWAVSGLSEALAEELAPFGIAVTVAEPGYFRTGFLNQGAAVQSEKRMEVYEKTAAGETRRGLDAHDGKQAGDVVKGSKILFDILTKSGVAEGKEIPIRIALGSDSPPTIREKMKSTEKLLDEWDAITMATDHDDQK</sequence>
<dbReference type="EMBL" id="WVTA01000004">
    <property type="protein sequence ID" value="KAK3214147.1"/>
    <property type="molecule type" value="Genomic_DNA"/>
</dbReference>
<reference evidence="3 4" key="1">
    <citation type="submission" date="2021-02" db="EMBL/GenBank/DDBJ databases">
        <title>Genome assembly of Pseudopithomyces chartarum.</title>
        <authorList>
            <person name="Jauregui R."/>
            <person name="Singh J."/>
            <person name="Voisey C."/>
        </authorList>
    </citation>
    <scope>NUCLEOTIDE SEQUENCE [LARGE SCALE GENOMIC DNA]</scope>
    <source>
        <strain evidence="3 4">AGR01</strain>
    </source>
</reference>
<evidence type="ECO:0000313" key="4">
    <source>
        <dbReference type="Proteomes" id="UP001280581"/>
    </source>
</evidence>
<protein>
    <recommendedName>
        <fullName evidence="5">NAD(P)-binding protein</fullName>
    </recommendedName>
</protein>
<dbReference type="PANTHER" id="PTHR43976">
    <property type="entry name" value="SHORT CHAIN DEHYDROGENASE"/>
    <property type="match status" value="1"/>
</dbReference>
<evidence type="ECO:0000256" key="2">
    <source>
        <dbReference type="ARBA" id="ARBA00023002"/>
    </source>
</evidence>
<dbReference type="InterPro" id="IPR051911">
    <property type="entry name" value="SDR_oxidoreductase"/>
</dbReference>
<dbReference type="GO" id="GO:0016491">
    <property type="term" value="F:oxidoreductase activity"/>
    <property type="evidence" value="ECO:0007669"/>
    <property type="project" value="UniProtKB-KW"/>
</dbReference>
<dbReference type="Proteomes" id="UP001280581">
    <property type="component" value="Unassembled WGS sequence"/>
</dbReference>
<dbReference type="AlphaFoldDB" id="A0AAN6RJL8"/>
<dbReference type="Pfam" id="PF00106">
    <property type="entry name" value="adh_short"/>
    <property type="match status" value="1"/>
</dbReference>
<dbReference type="SUPFAM" id="SSF51735">
    <property type="entry name" value="NAD(P)-binding Rossmann-fold domains"/>
    <property type="match status" value="1"/>
</dbReference>
<organism evidence="3 4">
    <name type="scientific">Pseudopithomyces chartarum</name>
    <dbReference type="NCBI Taxonomy" id="1892770"/>
    <lineage>
        <taxon>Eukaryota</taxon>
        <taxon>Fungi</taxon>
        <taxon>Dikarya</taxon>
        <taxon>Ascomycota</taxon>
        <taxon>Pezizomycotina</taxon>
        <taxon>Dothideomycetes</taxon>
        <taxon>Pleosporomycetidae</taxon>
        <taxon>Pleosporales</taxon>
        <taxon>Massarineae</taxon>
        <taxon>Didymosphaeriaceae</taxon>
        <taxon>Pseudopithomyces</taxon>
    </lineage>
</organism>
<gene>
    <name evidence="3" type="ORF">GRF29_28g2159331</name>
</gene>
<dbReference type="InterPro" id="IPR036291">
    <property type="entry name" value="NAD(P)-bd_dom_sf"/>
</dbReference>
<accession>A0AAN6RJL8</accession>
<evidence type="ECO:0008006" key="5">
    <source>
        <dbReference type="Google" id="ProtNLM"/>
    </source>
</evidence>
<comment type="caution">
    <text evidence="3">The sequence shown here is derived from an EMBL/GenBank/DDBJ whole genome shotgun (WGS) entry which is preliminary data.</text>
</comment>
<comment type="similarity">
    <text evidence="1">Belongs to the short-chain dehydrogenases/reductases (SDR) family.</text>
</comment>
<proteinExistence type="inferred from homology"/>
<dbReference type="PRINTS" id="PR00081">
    <property type="entry name" value="GDHRDH"/>
</dbReference>
<keyword evidence="4" id="KW-1185">Reference proteome</keyword>
<dbReference type="PANTHER" id="PTHR43976:SF16">
    <property type="entry name" value="SHORT-CHAIN DEHYDROGENASE_REDUCTASE FAMILY PROTEIN"/>
    <property type="match status" value="1"/>
</dbReference>
<dbReference type="Gene3D" id="3.40.50.720">
    <property type="entry name" value="NAD(P)-binding Rossmann-like Domain"/>
    <property type="match status" value="1"/>
</dbReference>
<dbReference type="InterPro" id="IPR002347">
    <property type="entry name" value="SDR_fam"/>
</dbReference>